<dbReference type="EMBL" id="CM047589">
    <property type="protein sequence ID" value="KAI9920027.1"/>
    <property type="molecule type" value="Genomic_DNA"/>
</dbReference>
<sequence length="202" mass="22580">MDDVQELRHRRVQAETHDTNEQVQTTVPSARAPRRRKGFVELLLSPLSFVLGDGEPEDPQTAARHFTHSLRRRYGETTTPRFEHLSFRDAVSTARTASKFLLVFLHSNIHDDADTFCRKTMCTERMSAYLNNSDCIVSWAGCVQHAEGFGVSLSLGCATFPFLALLSCVSRGMHVVEKITGPFLCVLGWGVLGTEKKAPTRL</sequence>
<protein>
    <submittedName>
        <fullName evidence="1">Uncharacterized protein</fullName>
    </submittedName>
</protein>
<evidence type="ECO:0000313" key="1">
    <source>
        <dbReference type="EMBL" id="KAI9920027.1"/>
    </source>
</evidence>
<reference evidence="1 2" key="1">
    <citation type="journal article" date="2022" name="bioRxiv">
        <title>The genome of the oomycete Peronosclerospora sorghi, a cosmopolitan pathogen of maize and sorghum, is inflated with dispersed pseudogenes.</title>
        <authorList>
            <person name="Fletcher K."/>
            <person name="Martin F."/>
            <person name="Isakeit T."/>
            <person name="Cavanaugh K."/>
            <person name="Magill C."/>
            <person name="Michelmore R."/>
        </authorList>
    </citation>
    <scope>NUCLEOTIDE SEQUENCE [LARGE SCALE GENOMIC DNA]</scope>
    <source>
        <strain evidence="1">P6</strain>
    </source>
</reference>
<evidence type="ECO:0000313" key="2">
    <source>
        <dbReference type="Proteomes" id="UP001163321"/>
    </source>
</evidence>
<keyword evidence="2" id="KW-1185">Reference proteome</keyword>
<organism evidence="1 2">
    <name type="scientific">Peronosclerospora sorghi</name>
    <dbReference type="NCBI Taxonomy" id="230839"/>
    <lineage>
        <taxon>Eukaryota</taxon>
        <taxon>Sar</taxon>
        <taxon>Stramenopiles</taxon>
        <taxon>Oomycota</taxon>
        <taxon>Peronosporomycetes</taxon>
        <taxon>Peronosporales</taxon>
        <taxon>Peronosporaceae</taxon>
        <taxon>Peronosclerospora</taxon>
    </lineage>
</organism>
<comment type="caution">
    <text evidence="1">The sequence shown here is derived from an EMBL/GenBank/DDBJ whole genome shotgun (WGS) entry which is preliminary data.</text>
</comment>
<accession>A0ACC0WN72</accession>
<proteinExistence type="predicted"/>
<dbReference type="Proteomes" id="UP001163321">
    <property type="component" value="Chromosome 10"/>
</dbReference>
<name>A0ACC0WN72_9STRA</name>
<gene>
    <name evidence="1" type="ORF">PsorP6_015602</name>
</gene>